<gene>
    <name evidence="1" type="ORF">LEP1GSC115_0676</name>
</gene>
<dbReference type="AlphaFoldDB" id="N1UDI2"/>
<proteinExistence type="predicted"/>
<comment type="caution">
    <text evidence="1">The sequence shown here is derived from an EMBL/GenBank/DDBJ whole genome shotgun (WGS) entry which is preliminary data.</text>
</comment>
<dbReference type="Proteomes" id="UP000012220">
    <property type="component" value="Unassembled WGS sequence"/>
</dbReference>
<reference evidence="1 2" key="1">
    <citation type="submission" date="2013-02" db="EMBL/GenBank/DDBJ databases">
        <authorList>
            <person name="Harkins D.M."/>
            <person name="Durkin A.S."/>
            <person name="Brinkac L.M."/>
            <person name="Haft D.H."/>
            <person name="Selengut J.D."/>
            <person name="Sanka R."/>
            <person name="DePew J."/>
            <person name="Purushe J."/>
            <person name="Picardeau M."/>
            <person name="Werts C."/>
            <person name="Goarant C."/>
            <person name="Vinetz J.M."/>
            <person name="Sutton G.G."/>
            <person name="Nierman W.C."/>
            <person name="Fouts D.E."/>
        </authorList>
    </citation>
    <scope>NUCLEOTIDE SEQUENCE [LARGE SCALE GENOMIC DNA]</scope>
    <source>
        <strain evidence="1 2">200703203</strain>
    </source>
</reference>
<evidence type="ECO:0000313" key="1">
    <source>
        <dbReference type="EMBL" id="EMY22942.1"/>
    </source>
</evidence>
<accession>N1UDI2</accession>
<organism evidence="1 2">
    <name type="scientific">Leptospira interrogans serovar Australis str. 200703203</name>
    <dbReference type="NCBI Taxonomy" id="1085541"/>
    <lineage>
        <taxon>Bacteria</taxon>
        <taxon>Pseudomonadati</taxon>
        <taxon>Spirochaetota</taxon>
        <taxon>Spirochaetia</taxon>
        <taxon>Leptospirales</taxon>
        <taxon>Leptospiraceae</taxon>
        <taxon>Leptospira</taxon>
    </lineage>
</organism>
<sequence>MPAKRTLLHAMGFAFQMEEGKEEKSFVLPHPTFKIFWMMSF</sequence>
<dbReference type="BioCyc" id="LINT1085541:G11IQ-2748-MONOMER"/>
<evidence type="ECO:0000313" key="2">
    <source>
        <dbReference type="Proteomes" id="UP000012220"/>
    </source>
</evidence>
<protein>
    <submittedName>
        <fullName evidence="1">Uncharacterized protein</fullName>
    </submittedName>
</protein>
<name>N1UDI2_LEPIR</name>
<dbReference type="EMBL" id="AHNY02000270">
    <property type="protein sequence ID" value="EMY22942.1"/>
    <property type="molecule type" value="Genomic_DNA"/>
</dbReference>